<evidence type="ECO:0000313" key="2">
    <source>
        <dbReference type="EMBL" id="PNH12093.1"/>
    </source>
</evidence>
<gene>
    <name evidence="2" type="ORF">TSOC_001041</name>
</gene>
<dbReference type="Proteomes" id="UP000236333">
    <property type="component" value="Unassembled WGS sequence"/>
</dbReference>
<dbReference type="EMBL" id="PGGS01000015">
    <property type="protein sequence ID" value="PNH12093.1"/>
    <property type="molecule type" value="Genomic_DNA"/>
</dbReference>
<proteinExistence type="inferred from homology"/>
<dbReference type="InterPro" id="IPR039204">
    <property type="entry name" value="MRS2-like"/>
</dbReference>
<name>A0A2J8AHV0_9CHLO</name>
<dbReference type="Pfam" id="PF22099">
    <property type="entry name" value="MRS2-like"/>
    <property type="match status" value="1"/>
</dbReference>
<accession>A0A2J8AHV0</accession>
<evidence type="ECO:0000313" key="3">
    <source>
        <dbReference type="Proteomes" id="UP000236333"/>
    </source>
</evidence>
<sequence>MASFQALPWKPVIKLRSELVVHCTSASGKAQPDNHILTQLEASGAATHAAQSSGSNGGIVSGYTSSSGSLAASMNSGDTLSSMDEYSSSQMDFSDLANEDMLGDGMKGEGAANAYGKANYEVLRLDASAKARRFYVRRRDLLREHRLQPRDLRRIDPSIDFTKTSPSITIKEDVLLLNLGGVSREAS</sequence>
<comment type="caution">
    <text evidence="2">The sequence shown here is derived from an EMBL/GenBank/DDBJ whole genome shotgun (WGS) entry which is preliminary data.</text>
</comment>
<dbReference type="GO" id="GO:0015095">
    <property type="term" value="F:magnesium ion transmembrane transporter activity"/>
    <property type="evidence" value="ECO:0007669"/>
    <property type="project" value="UniProtKB-ARBA"/>
</dbReference>
<protein>
    <submittedName>
        <fullName evidence="2">Magnesium transporter MRS2-11, chloroplastic</fullName>
    </submittedName>
</protein>
<comment type="similarity">
    <text evidence="1">Belongs to the CorA metal ion transporter (MIT) (TC 1.A.35.5) family.</text>
</comment>
<dbReference type="OrthoDB" id="10251508at2759"/>
<evidence type="ECO:0000256" key="1">
    <source>
        <dbReference type="ARBA" id="ARBA00007535"/>
    </source>
</evidence>
<dbReference type="Gene3D" id="2.40.128.330">
    <property type="match status" value="1"/>
</dbReference>
<organism evidence="2 3">
    <name type="scientific">Tetrabaena socialis</name>
    <dbReference type="NCBI Taxonomy" id="47790"/>
    <lineage>
        <taxon>Eukaryota</taxon>
        <taxon>Viridiplantae</taxon>
        <taxon>Chlorophyta</taxon>
        <taxon>core chlorophytes</taxon>
        <taxon>Chlorophyceae</taxon>
        <taxon>CS clade</taxon>
        <taxon>Chlamydomonadales</taxon>
        <taxon>Tetrabaenaceae</taxon>
        <taxon>Tetrabaena</taxon>
    </lineage>
</organism>
<reference evidence="2 3" key="1">
    <citation type="journal article" date="2017" name="Mol. Biol. Evol.">
        <title>The 4-celled Tetrabaena socialis nuclear genome reveals the essential components for genetic control of cell number at the origin of multicellularity in the volvocine lineage.</title>
        <authorList>
            <person name="Featherston J."/>
            <person name="Arakaki Y."/>
            <person name="Hanschen E.R."/>
            <person name="Ferris P.J."/>
            <person name="Michod R.E."/>
            <person name="Olson B.J.S.C."/>
            <person name="Nozaki H."/>
            <person name="Durand P.M."/>
        </authorList>
    </citation>
    <scope>NUCLEOTIDE SEQUENCE [LARGE SCALE GENOMIC DNA]</scope>
    <source>
        <strain evidence="2 3">NIES-571</strain>
    </source>
</reference>
<keyword evidence="3" id="KW-1185">Reference proteome</keyword>
<dbReference type="AlphaFoldDB" id="A0A2J8AHV0"/>